<dbReference type="Pfam" id="PF05871">
    <property type="entry name" value="ESCRT-II"/>
    <property type="match status" value="1"/>
</dbReference>
<dbReference type="InterPro" id="IPR036388">
    <property type="entry name" value="WH-like_DNA-bd_sf"/>
</dbReference>
<name>A0A8H7RE45_9FUNG</name>
<keyword evidence="2" id="KW-0813">Transport</keyword>
<sequence length="195" mass="22781">MSSLDFEYPSLFDFPPFFTYVLTCGRRQITDSTWKSQVSQWETFILAYTRHKHLFRIDVHQATAPGGIEIFENRKINRRLSFETLQEIIEEMVQKDTAEWEGGNKGPRSEALIYWHTPDEWANLIWNWINETGQNNQIVTYYEIAHGELAEGQEFYELDKALLNKALNILVKRGNAQIFKGTDEDSMGVKFFGSQ</sequence>
<dbReference type="OrthoDB" id="245150at2759"/>
<accession>A0A8H7RE45</accession>
<keyword evidence="3" id="KW-0653">Protein transport</keyword>
<dbReference type="PANTHER" id="PTHR13149:SF0">
    <property type="entry name" value="VACUOLAR PROTEIN-SORTING-ASSOCIATED PROTEIN 25"/>
    <property type="match status" value="1"/>
</dbReference>
<dbReference type="InterPro" id="IPR008570">
    <property type="entry name" value="ESCRT-II_cplx_Vps25-sub"/>
</dbReference>
<dbReference type="PANTHER" id="PTHR13149">
    <property type="entry name" value="VACUOLAR PROTEIN SORTING-ASSOCIATED PROTEIN VPS25"/>
    <property type="match status" value="1"/>
</dbReference>
<dbReference type="GO" id="GO:0043328">
    <property type="term" value="P:protein transport to vacuole involved in ubiquitin-dependent protein catabolic process via the multivesicular body sorting pathway"/>
    <property type="evidence" value="ECO:0007669"/>
    <property type="project" value="TreeGrafter"/>
</dbReference>
<dbReference type="Gene3D" id="1.10.10.10">
    <property type="entry name" value="Winged helix-like DNA-binding domain superfamily/Winged helix DNA-binding domain"/>
    <property type="match status" value="1"/>
</dbReference>
<dbReference type="SUPFAM" id="SSF46785">
    <property type="entry name" value="Winged helix' DNA-binding domain"/>
    <property type="match status" value="2"/>
</dbReference>
<evidence type="ECO:0000256" key="3">
    <source>
        <dbReference type="ARBA" id="ARBA00022927"/>
    </source>
</evidence>
<proteinExistence type="inferred from homology"/>
<dbReference type="EMBL" id="JAEPRD010000018">
    <property type="protein sequence ID" value="KAG2208680.1"/>
    <property type="molecule type" value="Genomic_DNA"/>
</dbReference>
<organism evidence="5 6">
    <name type="scientific">Mucor saturninus</name>
    <dbReference type="NCBI Taxonomy" id="64648"/>
    <lineage>
        <taxon>Eukaryota</taxon>
        <taxon>Fungi</taxon>
        <taxon>Fungi incertae sedis</taxon>
        <taxon>Mucoromycota</taxon>
        <taxon>Mucoromycotina</taxon>
        <taxon>Mucoromycetes</taxon>
        <taxon>Mucorales</taxon>
        <taxon>Mucorineae</taxon>
        <taxon>Mucoraceae</taxon>
        <taxon>Mucor</taxon>
    </lineage>
</organism>
<dbReference type="Gene3D" id="1.10.10.570">
    <property type="entry name" value="Winged helix' DNA-binding domain. Chain C. Domain 1"/>
    <property type="match status" value="1"/>
</dbReference>
<evidence type="ECO:0000313" key="5">
    <source>
        <dbReference type="EMBL" id="KAG2208680.1"/>
    </source>
</evidence>
<evidence type="ECO:0000256" key="2">
    <source>
        <dbReference type="ARBA" id="ARBA00022448"/>
    </source>
</evidence>
<dbReference type="GO" id="GO:0042803">
    <property type="term" value="F:protein homodimerization activity"/>
    <property type="evidence" value="ECO:0007669"/>
    <property type="project" value="TreeGrafter"/>
</dbReference>
<evidence type="ECO:0000313" key="6">
    <source>
        <dbReference type="Proteomes" id="UP000603453"/>
    </source>
</evidence>
<evidence type="ECO:0000256" key="4">
    <source>
        <dbReference type="ARBA" id="ARBA00030094"/>
    </source>
</evidence>
<dbReference type="Proteomes" id="UP000603453">
    <property type="component" value="Unassembled WGS sequence"/>
</dbReference>
<keyword evidence="6" id="KW-1185">Reference proteome</keyword>
<dbReference type="GO" id="GO:0016236">
    <property type="term" value="P:macroautophagy"/>
    <property type="evidence" value="ECO:0007669"/>
    <property type="project" value="UniProtKB-ARBA"/>
</dbReference>
<reference evidence="5" key="1">
    <citation type="submission" date="2020-12" db="EMBL/GenBank/DDBJ databases">
        <title>Metabolic potential, ecology and presence of endohyphal bacteria is reflected in genomic diversity of Mucoromycotina.</title>
        <authorList>
            <person name="Muszewska A."/>
            <person name="Okrasinska A."/>
            <person name="Steczkiewicz K."/>
            <person name="Drgas O."/>
            <person name="Orlowska M."/>
            <person name="Perlinska-Lenart U."/>
            <person name="Aleksandrzak-Piekarczyk T."/>
            <person name="Szatraj K."/>
            <person name="Zielenkiewicz U."/>
            <person name="Pilsyk S."/>
            <person name="Malc E."/>
            <person name="Mieczkowski P."/>
            <person name="Kruszewska J.S."/>
            <person name="Biernat P."/>
            <person name="Pawlowska J."/>
        </authorList>
    </citation>
    <scope>NUCLEOTIDE SEQUENCE</scope>
    <source>
        <strain evidence="5">WA0000017839</strain>
    </source>
</reference>
<dbReference type="GO" id="GO:0005198">
    <property type="term" value="F:structural molecule activity"/>
    <property type="evidence" value="ECO:0007669"/>
    <property type="project" value="TreeGrafter"/>
</dbReference>
<protein>
    <recommendedName>
        <fullName evidence="4">ESCRT-II complex subunit VPS25</fullName>
    </recommendedName>
</protein>
<dbReference type="GO" id="GO:0000814">
    <property type="term" value="C:ESCRT II complex"/>
    <property type="evidence" value="ECO:0007669"/>
    <property type="project" value="InterPro"/>
</dbReference>
<gene>
    <name evidence="5" type="ORF">INT47_007779</name>
</gene>
<dbReference type="FunFam" id="1.10.10.10:FF:000141">
    <property type="entry name" value="vacuolar protein-sorting-associated protein 25"/>
    <property type="match status" value="1"/>
</dbReference>
<dbReference type="AlphaFoldDB" id="A0A8H7RE45"/>
<comment type="caution">
    <text evidence="5">The sequence shown here is derived from an EMBL/GenBank/DDBJ whole genome shotgun (WGS) entry which is preliminary data.</text>
</comment>
<dbReference type="InterPro" id="IPR014041">
    <property type="entry name" value="ESCRT-II_cplx_Vps25-sub_N"/>
</dbReference>
<dbReference type="InterPro" id="IPR036390">
    <property type="entry name" value="WH_DNA-bd_sf"/>
</dbReference>
<comment type="similarity">
    <text evidence="1">Belongs to the VPS25 family.</text>
</comment>
<evidence type="ECO:0000256" key="1">
    <source>
        <dbReference type="ARBA" id="ARBA00009674"/>
    </source>
</evidence>